<dbReference type="Proteomes" id="UP001501323">
    <property type="component" value="Unassembled WGS sequence"/>
</dbReference>
<feature type="transmembrane region" description="Helical" evidence="1">
    <location>
        <begin position="79"/>
        <end position="101"/>
    </location>
</feature>
<evidence type="ECO:0008006" key="4">
    <source>
        <dbReference type="Google" id="ProtNLM"/>
    </source>
</evidence>
<keyword evidence="1" id="KW-0812">Transmembrane</keyword>
<accession>A0ABP9DXT7</accession>
<organism evidence="2 3">
    <name type="scientific">Luteimonas vadosa</name>
    <dbReference type="NCBI Taxonomy" id="1165507"/>
    <lineage>
        <taxon>Bacteria</taxon>
        <taxon>Pseudomonadati</taxon>
        <taxon>Pseudomonadota</taxon>
        <taxon>Gammaproteobacteria</taxon>
        <taxon>Lysobacterales</taxon>
        <taxon>Lysobacteraceae</taxon>
        <taxon>Luteimonas</taxon>
    </lineage>
</organism>
<protein>
    <recommendedName>
        <fullName evidence="4">DUF4064 domain-containing protein</fullName>
    </recommendedName>
</protein>
<evidence type="ECO:0000313" key="3">
    <source>
        <dbReference type="Proteomes" id="UP001501323"/>
    </source>
</evidence>
<evidence type="ECO:0000313" key="2">
    <source>
        <dbReference type="EMBL" id="GAA4861330.1"/>
    </source>
</evidence>
<feature type="transmembrane region" description="Helical" evidence="1">
    <location>
        <begin position="108"/>
        <end position="138"/>
    </location>
</feature>
<evidence type="ECO:0000256" key="1">
    <source>
        <dbReference type="SAM" id="Phobius"/>
    </source>
</evidence>
<name>A0ABP9DXT7_9GAMM</name>
<keyword evidence="1" id="KW-1133">Transmembrane helix</keyword>
<dbReference type="EMBL" id="BAABJY010000002">
    <property type="protein sequence ID" value="GAA4861330.1"/>
    <property type="molecule type" value="Genomic_DNA"/>
</dbReference>
<keyword evidence="1" id="KW-0472">Membrane</keyword>
<sequence length="153" mass="16671">MKRHRIEILRALAALLLALTLCTLFGAFSGYWEDPDLAHRIESEMPAYVERNPSASPEEIAAFHQTLDPQPRPIPPHTLVAIVKSNLHLVLPIMLASLLLLRPHVGSTVLVGVVASALVAIIFGLTASLLLIGAHVLYGLLLLFFPPLQRHAA</sequence>
<proteinExistence type="predicted"/>
<reference evidence="3" key="1">
    <citation type="journal article" date="2019" name="Int. J. Syst. Evol. Microbiol.">
        <title>The Global Catalogue of Microorganisms (GCM) 10K type strain sequencing project: providing services to taxonomists for standard genome sequencing and annotation.</title>
        <authorList>
            <consortium name="The Broad Institute Genomics Platform"/>
            <consortium name="The Broad Institute Genome Sequencing Center for Infectious Disease"/>
            <person name="Wu L."/>
            <person name="Ma J."/>
        </authorList>
    </citation>
    <scope>NUCLEOTIDE SEQUENCE [LARGE SCALE GENOMIC DNA]</scope>
    <source>
        <strain evidence="3">JCM 18392</strain>
    </source>
</reference>
<gene>
    <name evidence="2" type="ORF">GCM10023332_11600</name>
</gene>
<keyword evidence="3" id="KW-1185">Reference proteome</keyword>
<comment type="caution">
    <text evidence="2">The sequence shown here is derived from an EMBL/GenBank/DDBJ whole genome shotgun (WGS) entry which is preliminary data.</text>
</comment>